<sequence length="152" mass="16813">MKIISKPQLLKDVEYKPSQSLQVGKEWSWLNPKHAKFDSTTVNDTSVDNPANYYESSLSNWHTFDSLNADIECDVVVIGGGLLGSSTALHLAEQGVDTVLLERNRIGSAASGRNGGQLTPGLARWEAQEMADRLSYEDAKKLWHFTSTEAMQ</sequence>
<dbReference type="SUPFAM" id="SSF51905">
    <property type="entry name" value="FAD/NAD(P)-binding domain"/>
    <property type="match status" value="1"/>
</dbReference>
<dbReference type="Gene3D" id="3.50.50.60">
    <property type="entry name" value="FAD/NAD(P)-binding domain"/>
    <property type="match status" value="1"/>
</dbReference>
<dbReference type="Proteomes" id="UP000634608">
    <property type="component" value="Unassembled WGS sequence"/>
</dbReference>
<reference evidence="3" key="1">
    <citation type="submission" date="2020-08" db="EMBL/GenBank/DDBJ databases">
        <title>Diversity of carbapenem-resistant Acinetobacter baumannii and bacteriophage-mediated spread of the Oxa23 carbapenemase.</title>
        <authorList>
            <person name="Abouelfetouh A."/>
            <person name="Mattock J."/>
            <person name="Turner D."/>
            <person name="Li E."/>
            <person name="Evans B.A."/>
        </authorList>
    </citation>
    <scope>NUCLEOTIDE SEQUENCE</scope>
    <source>
        <strain evidence="3">A86</strain>
    </source>
</reference>
<protein>
    <submittedName>
        <fullName evidence="3">FAD-binding oxidoreductase</fullName>
    </submittedName>
</protein>
<evidence type="ECO:0000313" key="3">
    <source>
        <dbReference type="EMBL" id="MBD0222404.1"/>
    </source>
</evidence>
<dbReference type="GO" id="GO:0005737">
    <property type="term" value="C:cytoplasm"/>
    <property type="evidence" value="ECO:0007669"/>
    <property type="project" value="TreeGrafter"/>
</dbReference>
<evidence type="ECO:0000259" key="2">
    <source>
        <dbReference type="Pfam" id="PF01266"/>
    </source>
</evidence>
<dbReference type="InterPro" id="IPR036188">
    <property type="entry name" value="FAD/NAD-bd_sf"/>
</dbReference>
<gene>
    <name evidence="3" type="ORF">IAG11_21470</name>
</gene>
<keyword evidence="1" id="KW-0560">Oxidoreductase</keyword>
<evidence type="ECO:0000313" key="4">
    <source>
        <dbReference type="Proteomes" id="UP000634608"/>
    </source>
</evidence>
<accession>A0A8I0FCD0</accession>
<name>A0A8I0FCD0_ACIBA</name>
<evidence type="ECO:0000256" key="1">
    <source>
        <dbReference type="ARBA" id="ARBA00023002"/>
    </source>
</evidence>
<feature type="non-terminal residue" evidence="3">
    <location>
        <position position="152"/>
    </location>
</feature>
<organism evidence="3 4">
    <name type="scientific">Acinetobacter baumannii</name>
    <dbReference type="NCBI Taxonomy" id="470"/>
    <lineage>
        <taxon>Bacteria</taxon>
        <taxon>Pseudomonadati</taxon>
        <taxon>Pseudomonadota</taxon>
        <taxon>Gammaproteobacteria</taxon>
        <taxon>Moraxellales</taxon>
        <taxon>Moraxellaceae</taxon>
        <taxon>Acinetobacter</taxon>
        <taxon>Acinetobacter calcoaceticus/baumannii complex</taxon>
    </lineage>
</organism>
<dbReference type="Pfam" id="PF01266">
    <property type="entry name" value="DAO"/>
    <property type="match status" value="1"/>
</dbReference>
<proteinExistence type="predicted"/>
<feature type="domain" description="FAD dependent oxidoreductase" evidence="2">
    <location>
        <begin position="74"/>
        <end position="144"/>
    </location>
</feature>
<dbReference type="RefSeq" id="WP_188147672.1">
    <property type="nucleotide sequence ID" value="NZ_JACSVK010000412.1"/>
</dbReference>
<dbReference type="PANTHER" id="PTHR13847">
    <property type="entry name" value="SARCOSINE DEHYDROGENASE-RELATED"/>
    <property type="match status" value="1"/>
</dbReference>
<dbReference type="GO" id="GO:0016491">
    <property type="term" value="F:oxidoreductase activity"/>
    <property type="evidence" value="ECO:0007669"/>
    <property type="project" value="UniProtKB-KW"/>
</dbReference>
<dbReference type="InterPro" id="IPR006076">
    <property type="entry name" value="FAD-dep_OxRdtase"/>
</dbReference>
<dbReference type="AlphaFoldDB" id="A0A8I0FCD0"/>
<dbReference type="EMBL" id="JACSVK010000412">
    <property type="protein sequence ID" value="MBD0222404.1"/>
    <property type="molecule type" value="Genomic_DNA"/>
</dbReference>
<comment type="caution">
    <text evidence="3">The sequence shown here is derived from an EMBL/GenBank/DDBJ whole genome shotgun (WGS) entry which is preliminary data.</text>
</comment>
<dbReference type="PANTHER" id="PTHR13847:SF281">
    <property type="entry name" value="FAD DEPENDENT OXIDOREDUCTASE DOMAIN-CONTAINING PROTEIN"/>
    <property type="match status" value="1"/>
</dbReference>